<name>A0A382R086_9ZZZZ</name>
<dbReference type="AlphaFoldDB" id="A0A382R086"/>
<proteinExistence type="predicted"/>
<dbReference type="EMBL" id="UINC01118195">
    <property type="protein sequence ID" value="SVC91159.1"/>
    <property type="molecule type" value="Genomic_DNA"/>
</dbReference>
<evidence type="ECO:0008006" key="2">
    <source>
        <dbReference type="Google" id="ProtNLM"/>
    </source>
</evidence>
<organism evidence="1">
    <name type="scientific">marine metagenome</name>
    <dbReference type="NCBI Taxonomy" id="408172"/>
    <lineage>
        <taxon>unclassified sequences</taxon>
        <taxon>metagenomes</taxon>
        <taxon>ecological metagenomes</taxon>
    </lineage>
</organism>
<dbReference type="InterPro" id="IPR015422">
    <property type="entry name" value="PyrdxlP-dep_Trfase_small"/>
</dbReference>
<reference evidence="1" key="1">
    <citation type="submission" date="2018-05" db="EMBL/GenBank/DDBJ databases">
        <authorList>
            <person name="Lanie J.A."/>
            <person name="Ng W.-L."/>
            <person name="Kazmierczak K.M."/>
            <person name="Andrzejewski T.M."/>
            <person name="Davidsen T.M."/>
            <person name="Wayne K.J."/>
            <person name="Tettelin H."/>
            <person name="Glass J.I."/>
            <person name="Rusch D."/>
            <person name="Podicherti R."/>
            <person name="Tsui H.-C.T."/>
            <person name="Winkler M.E."/>
        </authorList>
    </citation>
    <scope>NUCLEOTIDE SEQUENCE</scope>
</reference>
<accession>A0A382R086</accession>
<sequence>MSKNRYEKSEELLESALKSIPLGSQTFSKSITQLPFGVSPYFVKKAKGAYFWDVD</sequence>
<feature type="non-terminal residue" evidence="1">
    <location>
        <position position="55"/>
    </location>
</feature>
<dbReference type="Gene3D" id="3.90.1150.10">
    <property type="entry name" value="Aspartate Aminotransferase, domain 1"/>
    <property type="match status" value="1"/>
</dbReference>
<protein>
    <recommendedName>
        <fullName evidence="2">Aspartate aminotransferase family protein</fullName>
    </recommendedName>
</protein>
<evidence type="ECO:0000313" key="1">
    <source>
        <dbReference type="EMBL" id="SVC91159.1"/>
    </source>
</evidence>
<gene>
    <name evidence="1" type="ORF">METZ01_LOCUS344013</name>
</gene>